<keyword evidence="1" id="KW-0732">Signal</keyword>
<dbReference type="Pfam" id="PF07593">
    <property type="entry name" value="UnbV_ASPIC"/>
    <property type="match status" value="1"/>
</dbReference>
<dbReference type="EMBL" id="UOEP01000073">
    <property type="protein sequence ID" value="VAW17424.1"/>
    <property type="molecule type" value="Genomic_DNA"/>
</dbReference>
<dbReference type="AlphaFoldDB" id="A0A3B0U9N3"/>
<protein>
    <recommendedName>
        <fullName evidence="2">ASPIC/UnbV domain-containing protein</fullName>
    </recommendedName>
</protein>
<accession>A0A3B0U9N3</accession>
<dbReference type="InterPro" id="IPR011519">
    <property type="entry name" value="UnbV_ASPIC"/>
</dbReference>
<dbReference type="Gene3D" id="2.130.10.130">
    <property type="entry name" value="Integrin alpha, N-terminal"/>
    <property type="match status" value="3"/>
</dbReference>
<dbReference type="InterPro" id="IPR013517">
    <property type="entry name" value="FG-GAP"/>
</dbReference>
<name>A0A3B0U9N3_9ZZZZ</name>
<dbReference type="Pfam" id="PF13517">
    <property type="entry name" value="FG-GAP_3"/>
    <property type="match status" value="4"/>
</dbReference>
<evidence type="ECO:0000256" key="1">
    <source>
        <dbReference type="ARBA" id="ARBA00022729"/>
    </source>
</evidence>
<dbReference type="InterPro" id="IPR027039">
    <property type="entry name" value="Crtac1"/>
</dbReference>
<dbReference type="PANTHER" id="PTHR16026:SF0">
    <property type="entry name" value="CARTILAGE ACIDIC PROTEIN 1"/>
    <property type="match status" value="1"/>
</dbReference>
<evidence type="ECO:0000313" key="3">
    <source>
        <dbReference type="EMBL" id="VAW17424.1"/>
    </source>
</evidence>
<dbReference type="PROSITE" id="PS51257">
    <property type="entry name" value="PROKAR_LIPOPROTEIN"/>
    <property type="match status" value="1"/>
</dbReference>
<reference evidence="3" key="1">
    <citation type="submission" date="2018-06" db="EMBL/GenBank/DDBJ databases">
        <authorList>
            <person name="Zhirakovskaya E."/>
        </authorList>
    </citation>
    <scope>NUCLEOTIDE SEQUENCE</scope>
</reference>
<organism evidence="3">
    <name type="scientific">hydrothermal vent metagenome</name>
    <dbReference type="NCBI Taxonomy" id="652676"/>
    <lineage>
        <taxon>unclassified sequences</taxon>
        <taxon>metagenomes</taxon>
        <taxon>ecological metagenomes</taxon>
    </lineage>
</organism>
<dbReference type="InterPro" id="IPR028994">
    <property type="entry name" value="Integrin_alpha_N"/>
</dbReference>
<sequence>MLLNKTLVRVIWLLIPLFIYGCGKKAGEQPGKHLFTLMPASVTHADFINHLDYDKQLKNKFNIYTYRNFYNGGGVGLGDVNNDGLIDIFMTSNMGPNVLYLNKGDFEFEDISLRAGIAGEGQWSTGVSFADVNGDGWVDIYICNSGNVEGDERHNELYINNGDLTFSEKAKDYGIGDNGYSTHGAFFDYDKDGDLDLYLLNNSFRAIGSFNLEENQRSIRDSIGGDKLFRNDGNKFTDVSAQAGIYGSVIGFGLGVTVGDIDQDGWMDIYVSNDFFERDYIYLNNHDGTFKEALTDMMPCVSAASMGADMADINNDRFPEIFSTDMIPEHDGRLKTKTTFDSWDNYSSNVKNGYHQQFTRNMLQLNNADGTFSEIGRLAGVYATDWSWGALILDIDNDGLKDLFVANGIYKDLTDQDYIEYFSNRDMAMSIISGEKVDYKTLIDAIPSVRIPSYAFKNMGGYRFKNMAAPWGLDTPSFSNGSAYGDLDNDGDLDLVVNNVNMPMFIYRNEASNQLPGNHFLKVIIKGGHGNTDAIGAKITVKHKGKYFYLEQMPVRGFKSTVDSRPNLGLGPLTMVDSLIVEWPDNRVTVMTNVQTDQILTLYQKDALQMPLQVVDTLSSQNDLFEDISAENRVNFFHKEDDFDDFKRERLIYHMMSTEGPRMCKGDVNGDGLDDIYVGGAKGQPGALMVQRKNGTFVPVEKPLFEADKISEDIDCAMFDADQDGDLDLYVASGGNEFPSSSSALSDRLYINNGKGHFVKSGQILPVGKYENTSCVRAEDFDNDGVVELFVGIRLKPFLYGVPVNGYLLENDGKGNFTNVTPQIAPELQDIGMIRDMLWEDVDGDGDKDMIIAGDWMPLKVFINEKGAFKEKKEAFEAGKTQGWWNCLASGDFDGDGDVDFVAGNHGLNSRFKASAEKPVSMYVNDFDLNGSVEQIICVYDGDSSYPLALKHDLTRQLPGLERKYKKYEMYKCQQITDIFPPEQLESSIHLDATVLETSLFINNGSGQFTRESLPVEAQFSPVFAADVADYNGDGNLDILLGGNLYNVKPEVGRYDASYGSFLLGDGRGGFRNIPPRLSGFHLNGEIRDIMEVKTTTGEILVASRSNGPLQVFKALSR</sequence>
<proteinExistence type="predicted"/>
<feature type="domain" description="ASPIC/UnbV" evidence="2">
    <location>
        <begin position="534"/>
        <end position="601"/>
    </location>
</feature>
<dbReference type="PANTHER" id="PTHR16026">
    <property type="entry name" value="CARTILAGE ACIDIC PROTEIN 1"/>
    <property type="match status" value="1"/>
</dbReference>
<evidence type="ECO:0000259" key="2">
    <source>
        <dbReference type="Pfam" id="PF07593"/>
    </source>
</evidence>
<gene>
    <name evidence="3" type="ORF">MNBD_BACTEROID01-797</name>
</gene>
<dbReference type="SUPFAM" id="SSF69318">
    <property type="entry name" value="Integrin alpha N-terminal domain"/>
    <property type="match status" value="3"/>
</dbReference>